<dbReference type="GO" id="GO:0005829">
    <property type="term" value="C:cytosol"/>
    <property type="evidence" value="ECO:0007669"/>
    <property type="project" value="TreeGrafter"/>
</dbReference>
<dbReference type="InterPro" id="IPR015797">
    <property type="entry name" value="NUDIX_hydrolase-like_dom_sf"/>
</dbReference>
<dbReference type="GO" id="GO:0016787">
    <property type="term" value="F:hydrolase activity"/>
    <property type="evidence" value="ECO:0007669"/>
    <property type="project" value="UniProtKB-KW"/>
</dbReference>
<evidence type="ECO:0000259" key="2">
    <source>
        <dbReference type="PROSITE" id="PS51462"/>
    </source>
</evidence>
<dbReference type="GO" id="GO:0006753">
    <property type="term" value="P:nucleoside phosphate metabolic process"/>
    <property type="evidence" value="ECO:0007669"/>
    <property type="project" value="TreeGrafter"/>
</dbReference>
<dbReference type="PANTHER" id="PTHR11839:SF31">
    <property type="entry name" value="ADP-RIBOSE PYROPHOSPHATASE"/>
    <property type="match status" value="1"/>
</dbReference>
<dbReference type="Proteomes" id="UP000664209">
    <property type="component" value="Unassembled WGS sequence"/>
</dbReference>
<evidence type="ECO:0000313" key="4">
    <source>
        <dbReference type="Proteomes" id="UP000664209"/>
    </source>
</evidence>
<sequence length="210" mass="23320">MTEPRDRVAPRPVLRSELLHDGMIWDVVRDTVDLGEAGTVRREYVRHSGAVAVIALDDGDRVLLLQQYRHPVRSELWEPPAGLLDVAGEDPWTAARRELAEETDLTADRWWVLADYLTTPGGNDERIRVYLVRGLRPVPEDERHDREAEERDMVARWFPLDEVVEAVLAGQVRNPSTVVGVLAAAAAKARGWSGLRPADAALPGAISPEG</sequence>
<evidence type="ECO:0000313" key="3">
    <source>
        <dbReference type="EMBL" id="MBO1750192.1"/>
    </source>
</evidence>
<dbReference type="AlphaFoldDB" id="A0A939LM77"/>
<dbReference type="SUPFAM" id="SSF55811">
    <property type="entry name" value="Nudix"/>
    <property type="match status" value="1"/>
</dbReference>
<dbReference type="CDD" id="cd24158">
    <property type="entry name" value="NUDIX_ADPRase_Rv1700"/>
    <property type="match status" value="1"/>
</dbReference>
<organism evidence="3 4">
    <name type="scientific">Actinotalea soli</name>
    <dbReference type="NCBI Taxonomy" id="2819234"/>
    <lineage>
        <taxon>Bacteria</taxon>
        <taxon>Bacillati</taxon>
        <taxon>Actinomycetota</taxon>
        <taxon>Actinomycetes</taxon>
        <taxon>Micrococcales</taxon>
        <taxon>Cellulomonadaceae</taxon>
        <taxon>Actinotalea</taxon>
    </lineage>
</organism>
<reference evidence="3" key="1">
    <citation type="submission" date="2021-03" db="EMBL/GenBank/DDBJ databases">
        <title>Actinotalea soli sp. nov., isolated from soil.</title>
        <authorList>
            <person name="Ping W."/>
            <person name="Zhang J."/>
        </authorList>
    </citation>
    <scope>NUCLEOTIDE SEQUENCE</scope>
    <source>
        <strain evidence="3">BY-33</strain>
    </source>
</reference>
<dbReference type="RefSeq" id="WP_208053874.1">
    <property type="nucleotide sequence ID" value="NZ_JAGEMK010000001.1"/>
</dbReference>
<accession>A0A939LM77</accession>
<dbReference type="GO" id="GO:0019693">
    <property type="term" value="P:ribose phosphate metabolic process"/>
    <property type="evidence" value="ECO:0007669"/>
    <property type="project" value="TreeGrafter"/>
</dbReference>
<dbReference type="Pfam" id="PF00293">
    <property type="entry name" value="NUDIX"/>
    <property type="match status" value="1"/>
</dbReference>
<dbReference type="Gene3D" id="3.90.79.10">
    <property type="entry name" value="Nucleoside Triphosphate Pyrophosphohydrolase"/>
    <property type="match status" value="1"/>
</dbReference>
<evidence type="ECO:0000256" key="1">
    <source>
        <dbReference type="ARBA" id="ARBA00022801"/>
    </source>
</evidence>
<feature type="domain" description="Nudix hydrolase" evidence="2">
    <location>
        <begin position="45"/>
        <end position="185"/>
    </location>
</feature>
<protein>
    <submittedName>
        <fullName evidence="3">NUDIX hydrolase</fullName>
    </submittedName>
</protein>
<keyword evidence="1 3" id="KW-0378">Hydrolase</keyword>
<dbReference type="PANTHER" id="PTHR11839">
    <property type="entry name" value="UDP/ADP-SUGAR PYROPHOSPHATASE"/>
    <property type="match status" value="1"/>
</dbReference>
<proteinExistence type="predicted"/>
<comment type="caution">
    <text evidence="3">The sequence shown here is derived from an EMBL/GenBank/DDBJ whole genome shotgun (WGS) entry which is preliminary data.</text>
</comment>
<dbReference type="PROSITE" id="PS51462">
    <property type="entry name" value="NUDIX"/>
    <property type="match status" value="1"/>
</dbReference>
<name>A0A939LM77_9CELL</name>
<keyword evidence="4" id="KW-1185">Reference proteome</keyword>
<dbReference type="InterPro" id="IPR000086">
    <property type="entry name" value="NUDIX_hydrolase_dom"/>
</dbReference>
<gene>
    <name evidence="3" type="ORF">J4G33_00070</name>
</gene>
<dbReference type="EMBL" id="JAGEMK010000001">
    <property type="protein sequence ID" value="MBO1750192.1"/>
    <property type="molecule type" value="Genomic_DNA"/>
</dbReference>